<reference evidence="2" key="1">
    <citation type="submission" date="2016-06" db="EMBL/GenBank/DDBJ databases">
        <title>Parallel loss of symbiosis genes in relatives of nitrogen-fixing non-legume Parasponia.</title>
        <authorList>
            <person name="Van Velzen R."/>
            <person name="Holmer R."/>
            <person name="Bu F."/>
            <person name="Rutten L."/>
            <person name="Van Zeijl A."/>
            <person name="Liu W."/>
            <person name="Santuari L."/>
            <person name="Cao Q."/>
            <person name="Sharma T."/>
            <person name="Shen D."/>
            <person name="Roswanjaya Y."/>
            <person name="Wardhani T."/>
            <person name="Kalhor M.S."/>
            <person name="Jansen J."/>
            <person name="Van den Hoogen J."/>
            <person name="Gungor B."/>
            <person name="Hartog M."/>
            <person name="Hontelez J."/>
            <person name="Verver J."/>
            <person name="Yang W.-C."/>
            <person name="Schijlen E."/>
            <person name="Repin R."/>
            <person name="Schilthuizen M."/>
            <person name="Schranz E."/>
            <person name="Heidstra R."/>
            <person name="Miyata K."/>
            <person name="Fedorova E."/>
            <person name="Kohlen W."/>
            <person name="Bisseling T."/>
            <person name="Smit S."/>
            <person name="Geurts R."/>
        </authorList>
    </citation>
    <scope>NUCLEOTIDE SEQUENCE [LARGE SCALE GENOMIC DNA]</scope>
    <source>
        <strain evidence="2">cv. WU1-14</strain>
    </source>
</reference>
<proteinExistence type="predicted"/>
<gene>
    <name evidence="1" type="ORF">PanWU01x14_099950</name>
</gene>
<name>A0A2P5D3F3_PARAD</name>
<evidence type="ECO:0000313" key="1">
    <source>
        <dbReference type="EMBL" id="PON67827.1"/>
    </source>
</evidence>
<sequence>MQATCTRRLRAWFTCARGMHAGRMCMACLAWPARTTCMRDTQACGAHVWYRLRQHAALAAVPAARLHGQQPICAASAWVATGSNARHVRGQRPGGYWVQCTPCARPAHLAHTALP</sequence>
<dbReference type="Proteomes" id="UP000237105">
    <property type="component" value="Unassembled WGS sequence"/>
</dbReference>
<keyword evidence="2" id="KW-1185">Reference proteome</keyword>
<dbReference type="AlphaFoldDB" id="A0A2P5D3F3"/>
<comment type="caution">
    <text evidence="1">The sequence shown here is derived from an EMBL/GenBank/DDBJ whole genome shotgun (WGS) entry which is preliminary data.</text>
</comment>
<protein>
    <submittedName>
        <fullName evidence="1">Uncharacterized protein</fullName>
    </submittedName>
</protein>
<evidence type="ECO:0000313" key="2">
    <source>
        <dbReference type="Proteomes" id="UP000237105"/>
    </source>
</evidence>
<organism evidence="1 2">
    <name type="scientific">Parasponia andersonii</name>
    <name type="common">Sponia andersonii</name>
    <dbReference type="NCBI Taxonomy" id="3476"/>
    <lineage>
        <taxon>Eukaryota</taxon>
        <taxon>Viridiplantae</taxon>
        <taxon>Streptophyta</taxon>
        <taxon>Embryophyta</taxon>
        <taxon>Tracheophyta</taxon>
        <taxon>Spermatophyta</taxon>
        <taxon>Magnoliopsida</taxon>
        <taxon>eudicotyledons</taxon>
        <taxon>Gunneridae</taxon>
        <taxon>Pentapetalae</taxon>
        <taxon>rosids</taxon>
        <taxon>fabids</taxon>
        <taxon>Rosales</taxon>
        <taxon>Cannabaceae</taxon>
        <taxon>Parasponia</taxon>
    </lineage>
</organism>
<accession>A0A2P5D3F3</accession>
<dbReference type="EMBL" id="JXTB01000068">
    <property type="protein sequence ID" value="PON67827.1"/>
    <property type="molecule type" value="Genomic_DNA"/>
</dbReference>